<dbReference type="EMBL" id="JASMQC010000006">
    <property type="protein sequence ID" value="KAK1944503.1"/>
    <property type="molecule type" value="Genomic_DNA"/>
</dbReference>
<evidence type="ECO:0000256" key="1">
    <source>
        <dbReference type="SAM" id="MobiDB-lite"/>
    </source>
</evidence>
<organism evidence="2 3">
    <name type="scientific">Phytophthora citrophthora</name>
    <dbReference type="NCBI Taxonomy" id="4793"/>
    <lineage>
        <taxon>Eukaryota</taxon>
        <taxon>Sar</taxon>
        <taxon>Stramenopiles</taxon>
        <taxon>Oomycota</taxon>
        <taxon>Peronosporomycetes</taxon>
        <taxon>Peronosporales</taxon>
        <taxon>Peronosporaceae</taxon>
        <taxon>Phytophthora</taxon>
    </lineage>
</organism>
<reference evidence="2" key="1">
    <citation type="submission" date="2023-08" db="EMBL/GenBank/DDBJ databases">
        <title>Reference Genome Resource for the Citrus Pathogen Phytophthora citrophthora.</title>
        <authorList>
            <person name="Moller H."/>
            <person name="Coetzee B."/>
            <person name="Rose L.J."/>
            <person name="Van Niekerk J.M."/>
        </authorList>
    </citation>
    <scope>NUCLEOTIDE SEQUENCE</scope>
    <source>
        <strain evidence="2">STE-U-9442</strain>
    </source>
</reference>
<gene>
    <name evidence="2" type="ORF">P3T76_004415</name>
</gene>
<feature type="region of interest" description="Disordered" evidence="1">
    <location>
        <begin position="37"/>
        <end position="57"/>
    </location>
</feature>
<proteinExistence type="predicted"/>
<dbReference type="AlphaFoldDB" id="A0AAD9GUJ2"/>
<evidence type="ECO:0000313" key="3">
    <source>
        <dbReference type="Proteomes" id="UP001259832"/>
    </source>
</evidence>
<accession>A0AAD9GUJ2</accession>
<feature type="compositionally biased region" description="Basic and acidic residues" evidence="1">
    <location>
        <begin position="45"/>
        <end position="56"/>
    </location>
</feature>
<keyword evidence="3" id="KW-1185">Reference proteome</keyword>
<sequence length="69" mass="7728">MPVLRMTSSILKATVDSPTALNMVAKSLSANFVASIHPHKHHQPKRELPKDRRLSEPTRCVQLKQTVCP</sequence>
<protein>
    <submittedName>
        <fullName evidence="2">Uncharacterized protein</fullName>
    </submittedName>
</protein>
<evidence type="ECO:0000313" key="2">
    <source>
        <dbReference type="EMBL" id="KAK1944503.1"/>
    </source>
</evidence>
<name>A0AAD9GUJ2_9STRA</name>
<comment type="caution">
    <text evidence="2">The sequence shown here is derived from an EMBL/GenBank/DDBJ whole genome shotgun (WGS) entry which is preliminary data.</text>
</comment>
<dbReference type="Proteomes" id="UP001259832">
    <property type="component" value="Unassembled WGS sequence"/>
</dbReference>